<evidence type="ECO:0000313" key="2">
    <source>
        <dbReference type="EMBL" id="CAJ0587843.1"/>
    </source>
</evidence>
<feature type="region of interest" description="Disordered" evidence="1">
    <location>
        <begin position="1"/>
        <end position="20"/>
    </location>
</feature>
<sequence length="127" mass="14522">MAENERTKASAWDDDDAPAPSRRVLGVFKDPEPGFSATVISIFANFAMTNMYGVSGNGKLAYLASVFTVPFSVYSCVKDQAKDYEKWKELSVLRQRGTPDRFMPYKCKYDWTEYERRERDKLIGPAK</sequence>
<evidence type="ECO:0000313" key="3">
    <source>
        <dbReference type="Proteomes" id="UP001177023"/>
    </source>
</evidence>
<comment type="caution">
    <text evidence="2">The sequence shown here is derived from an EMBL/GenBank/DDBJ whole genome shotgun (WGS) entry which is preliminary data.</text>
</comment>
<proteinExistence type="predicted"/>
<organism evidence="2 3">
    <name type="scientific">Mesorhabditis spiculigera</name>
    <dbReference type="NCBI Taxonomy" id="96644"/>
    <lineage>
        <taxon>Eukaryota</taxon>
        <taxon>Metazoa</taxon>
        <taxon>Ecdysozoa</taxon>
        <taxon>Nematoda</taxon>
        <taxon>Chromadorea</taxon>
        <taxon>Rhabditida</taxon>
        <taxon>Rhabditina</taxon>
        <taxon>Rhabditomorpha</taxon>
        <taxon>Rhabditoidea</taxon>
        <taxon>Rhabditidae</taxon>
        <taxon>Mesorhabditinae</taxon>
        <taxon>Mesorhabditis</taxon>
    </lineage>
</organism>
<keyword evidence="3" id="KW-1185">Reference proteome</keyword>
<protein>
    <submittedName>
        <fullName evidence="2">Uncharacterized protein</fullName>
    </submittedName>
</protein>
<name>A0AA36GD31_9BILA</name>
<feature type="non-terminal residue" evidence="2">
    <location>
        <position position="127"/>
    </location>
</feature>
<dbReference type="EMBL" id="CATQJA010002710">
    <property type="protein sequence ID" value="CAJ0587843.1"/>
    <property type="molecule type" value="Genomic_DNA"/>
</dbReference>
<dbReference type="AlphaFoldDB" id="A0AA36GD31"/>
<gene>
    <name evidence="2" type="ORF">MSPICULIGERA_LOCUS25796</name>
</gene>
<evidence type="ECO:0000256" key="1">
    <source>
        <dbReference type="SAM" id="MobiDB-lite"/>
    </source>
</evidence>
<dbReference type="Proteomes" id="UP001177023">
    <property type="component" value="Unassembled WGS sequence"/>
</dbReference>
<reference evidence="2" key="1">
    <citation type="submission" date="2023-06" db="EMBL/GenBank/DDBJ databases">
        <authorList>
            <person name="Delattre M."/>
        </authorList>
    </citation>
    <scope>NUCLEOTIDE SEQUENCE</scope>
    <source>
        <strain evidence="2">AF72</strain>
    </source>
</reference>
<accession>A0AA36GD31</accession>